<feature type="domain" description="NAD(P)-binding" evidence="1">
    <location>
        <begin position="7"/>
        <end position="191"/>
    </location>
</feature>
<evidence type="ECO:0000259" key="1">
    <source>
        <dbReference type="Pfam" id="PF13460"/>
    </source>
</evidence>
<dbReference type="Proteomes" id="UP001066455">
    <property type="component" value="Unassembled WGS sequence"/>
</dbReference>
<dbReference type="InterPro" id="IPR016040">
    <property type="entry name" value="NAD(P)-bd_dom"/>
</dbReference>
<gene>
    <name evidence="2" type="ORF">MOE73_19290</name>
</gene>
<comment type="caution">
    <text evidence="2">The sequence shown here is derived from an EMBL/GenBank/DDBJ whole genome shotgun (WGS) entry which is preliminary data.</text>
</comment>
<dbReference type="Gene3D" id="3.40.50.720">
    <property type="entry name" value="NAD(P)-binding Rossmann-like Domain"/>
    <property type="match status" value="1"/>
</dbReference>
<dbReference type="PANTHER" id="PTHR15020:SF50">
    <property type="entry name" value="UPF0659 PROTEIN YMR090W"/>
    <property type="match status" value="1"/>
</dbReference>
<proteinExistence type="predicted"/>
<accession>A0AA90EV18</accession>
<evidence type="ECO:0000313" key="2">
    <source>
        <dbReference type="EMBL" id="MCY9282207.1"/>
    </source>
</evidence>
<dbReference type="SUPFAM" id="SSF51735">
    <property type="entry name" value="NAD(P)-binding Rossmann-fold domains"/>
    <property type="match status" value="1"/>
</dbReference>
<name>A0AA90EV18_9BACI</name>
<dbReference type="AlphaFoldDB" id="A0AA90EV18"/>
<organism evidence="2 3">
    <name type="scientific">Bacillus haynesii</name>
    <dbReference type="NCBI Taxonomy" id="1925021"/>
    <lineage>
        <taxon>Bacteria</taxon>
        <taxon>Bacillati</taxon>
        <taxon>Bacillota</taxon>
        <taxon>Bacilli</taxon>
        <taxon>Bacillales</taxon>
        <taxon>Bacillaceae</taxon>
        <taxon>Bacillus</taxon>
    </lineage>
</organism>
<sequence length="215" mass="23209">MKVFVVGANGQIGRRLTKSLNESGEHQVRAMVRNEEQAQALKQSGTETALANLEGTVESIAEAAKGCDAIVFTAGSGGKTGADKTLLVDLDGAVKTIEAAEKAGIRRFIMVSTLQAHRRENWNEALKPYYVAKHYADRMLEGSELNYTIIRPGGLLNEPGTGRVKAAENLERGGTIPREDVADTILAALTEEHTFRRSFDLVSGDQTPAEALKTI</sequence>
<dbReference type="EMBL" id="JALAXI010000019">
    <property type="protein sequence ID" value="MCY9282207.1"/>
    <property type="molecule type" value="Genomic_DNA"/>
</dbReference>
<protein>
    <submittedName>
        <fullName evidence="2">SDR family oxidoreductase</fullName>
    </submittedName>
</protein>
<dbReference type="CDD" id="cd05243">
    <property type="entry name" value="SDR_a5"/>
    <property type="match status" value="1"/>
</dbReference>
<dbReference type="RefSeq" id="WP_268302006.1">
    <property type="nucleotide sequence ID" value="NZ_JALAJI010000012.1"/>
</dbReference>
<reference evidence="2" key="1">
    <citation type="submission" date="2022-02" db="EMBL/GenBank/DDBJ databases">
        <title>Crop Bioprotection Bacillus Genome Sequencing.</title>
        <authorList>
            <person name="Dunlap C."/>
        </authorList>
    </citation>
    <scope>NUCLEOTIDE SEQUENCE</scope>
    <source>
        <strain evidence="2">T20C14</strain>
    </source>
</reference>
<dbReference type="InterPro" id="IPR036291">
    <property type="entry name" value="NAD(P)-bd_dom_sf"/>
</dbReference>
<dbReference type="PANTHER" id="PTHR15020">
    <property type="entry name" value="FLAVIN REDUCTASE-RELATED"/>
    <property type="match status" value="1"/>
</dbReference>
<evidence type="ECO:0000313" key="3">
    <source>
        <dbReference type="Proteomes" id="UP001066455"/>
    </source>
</evidence>
<dbReference type="Pfam" id="PF13460">
    <property type="entry name" value="NAD_binding_10"/>
    <property type="match status" value="1"/>
</dbReference>